<dbReference type="EMBL" id="UOFL01000226">
    <property type="protein sequence ID" value="VAW81799.1"/>
    <property type="molecule type" value="Genomic_DNA"/>
</dbReference>
<dbReference type="PANTHER" id="PTHR23152">
    <property type="entry name" value="2-OXOGLUTARATE DEHYDROGENASE"/>
    <property type="match status" value="1"/>
</dbReference>
<evidence type="ECO:0000256" key="1">
    <source>
        <dbReference type="ARBA" id="ARBA00001964"/>
    </source>
</evidence>
<dbReference type="NCBIfam" id="NF006914">
    <property type="entry name" value="PRK09404.1"/>
    <property type="match status" value="1"/>
</dbReference>
<dbReference type="Gene3D" id="3.40.50.970">
    <property type="match status" value="1"/>
</dbReference>
<dbReference type="PANTHER" id="PTHR23152:SF4">
    <property type="entry name" value="2-OXOADIPATE DEHYDROGENASE COMPLEX COMPONENT E1"/>
    <property type="match status" value="1"/>
</dbReference>
<dbReference type="InterPro" id="IPR001017">
    <property type="entry name" value="DH_E1"/>
</dbReference>
<evidence type="ECO:0000256" key="4">
    <source>
        <dbReference type="ARBA" id="ARBA00023052"/>
    </source>
</evidence>
<dbReference type="InterPro" id="IPR032106">
    <property type="entry name" value="2-oxogl_dehyd_N"/>
</dbReference>
<dbReference type="PIRSF" id="PIRSF000157">
    <property type="entry name" value="Oxoglu_dh_E1"/>
    <property type="match status" value="1"/>
</dbReference>
<dbReference type="SUPFAM" id="SSF52518">
    <property type="entry name" value="Thiamin diphosphate-binding fold (THDP-binding)"/>
    <property type="match status" value="2"/>
</dbReference>
<dbReference type="SMART" id="SM00861">
    <property type="entry name" value="Transket_pyr"/>
    <property type="match status" value="1"/>
</dbReference>
<dbReference type="InterPro" id="IPR031717">
    <property type="entry name" value="ODO-1/KGD_C"/>
</dbReference>
<dbReference type="InterPro" id="IPR005475">
    <property type="entry name" value="Transketolase-like_Pyr-bd"/>
</dbReference>
<dbReference type="Pfam" id="PF16078">
    <property type="entry name" value="2-oxogl_dehyd_N"/>
    <property type="match status" value="1"/>
</dbReference>
<dbReference type="GO" id="GO:0004591">
    <property type="term" value="F:oxoglutarate dehydrogenase (succinyl-transferring) activity"/>
    <property type="evidence" value="ECO:0007669"/>
    <property type="project" value="UniProtKB-EC"/>
</dbReference>
<accession>A0A3B0Z6C3</accession>
<dbReference type="Gene3D" id="3.40.50.12470">
    <property type="match status" value="1"/>
</dbReference>
<dbReference type="NCBIfam" id="TIGR00239">
    <property type="entry name" value="2oxo_dh_E1"/>
    <property type="match status" value="1"/>
</dbReference>
<evidence type="ECO:0000256" key="3">
    <source>
        <dbReference type="ARBA" id="ARBA00023002"/>
    </source>
</evidence>
<dbReference type="Pfam" id="PF16870">
    <property type="entry name" value="OxoGdeHyase_C"/>
    <property type="match status" value="1"/>
</dbReference>
<proteinExistence type="predicted"/>
<dbReference type="GO" id="GO:0045252">
    <property type="term" value="C:oxoglutarate dehydrogenase complex"/>
    <property type="evidence" value="ECO:0007669"/>
    <property type="project" value="TreeGrafter"/>
</dbReference>
<dbReference type="Gene3D" id="3.40.50.11610">
    <property type="entry name" value="Multifunctional 2-oxoglutarate metabolism enzyme, C-terminal domain"/>
    <property type="match status" value="1"/>
</dbReference>
<dbReference type="EC" id="1.2.4.2" evidence="2"/>
<gene>
    <name evidence="6" type="ORF">MNBD_GAMMA12-3192</name>
</gene>
<protein>
    <recommendedName>
        <fullName evidence="2">oxoglutarate dehydrogenase (succinyl-transferring)</fullName>
        <ecNumber evidence="2">1.2.4.2</ecNumber>
    </recommendedName>
</protein>
<dbReference type="Pfam" id="PF00676">
    <property type="entry name" value="E1_dh"/>
    <property type="match status" value="1"/>
</dbReference>
<dbReference type="InterPro" id="IPR042179">
    <property type="entry name" value="KGD_C_sf"/>
</dbReference>
<organism evidence="6">
    <name type="scientific">hydrothermal vent metagenome</name>
    <dbReference type="NCBI Taxonomy" id="652676"/>
    <lineage>
        <taxon>unclassified sequences</taxon>
        <taxon>metagenomes</taxon>
        <taxon>ecological metagenomes</taxon>
    </lineage>
</organism>
<feature type="domain" description="Transketolase-like pyrimidine-binding" evidence="5">
    <location>
        <begin position="615"/>
        <end position="808"/>
    </location>
</feature>
<dbReference type="CDD" id="cd02016">
    <property type="entry name" value="TPP_E1_OGDC_like"/>
    <property type="match status" value="1"/>
</dbReference>
<dbReference type="GO" id="GO:0005829">
    <property type="term" value="C:cytosol"/>
    <property type="evidence" value="ECO:0007669"/>
    <property type="project" value="TreeGrafter"/>
</dbReference>
<keyword evidence="3 6" id="KW-0560">Oxidoreductase</keyword>
<dbReference type="GO" id="GO:0006099">
    <property type="term" value="P:tricarboxylic acid cycle"/>
    <property type="evidence" value="ECO:0007669"/>
    <property type="project" value="TreeGrafter"/>
</dbReference>
<dbReference type="AlphaFoldDB" id="A0A3B0Z6C3"/>
<evidence type="ECO:0000259" key="5">
    <source>
        <dbReference type="SMART" id="SM00861"/>
    </source>
</evidence>
<dbReference type="NCBIfam" id="NF008907">
    <property type="entry name" value="PRK12270.1"/>
    <property type="match status" value="1"/>
</dbReference>
<comment type="cofactor">
    <cofactor evidence="1">
        <name>thiamine diphosphate</name>
        <dbReference type="ChEBI" id="CHEBI:58937"/>
    </cofactor>
</comment>
<name>A0A3B0Z6C3_9ZZZZ</name>
<dbReference type="Gene3D" id="1.10.287.1150">
    <property type="entry name" value="TPP helical domain"/>
    <property type="match status" value="1"/>
</dbReference>
<reference evidence="6" key="1">
    <citation type="submission" date="2018-06" db="EMBL/GenBank/DDBJ databases">
        <authorList>
            <person name="Zhirakovskaya E."/>
        </authorList>
    </citation>
    <scope>NUCLEOTIDE SEQUENCE</scope>
</reference>
<dbReference type="Pfam" id="PF02779">
    <property type="entry name" value="Transket_pyr"/>
    <property type="match status" value="1"/>
</dbReference>
<sequence length="957" mass="107683">MNVLMAKSLNEMLTESPLAGSNADYLESMYESWLENSSSVAPYWQEYFLPFKADEGESTLGQIRLAFTQQQNRLAKAAAVSRGSSQSTSTLELEKAKKIHKQVKVLQLINAYRFTGHLAASNNPLLTTEQREANKEGRKRLQITDHDLAESDLQTSFDTGSLVIQGPAKLVEIINLLEASYCGSLGVEYMHITINDEKRWLQQYIEGQHGIPRFNVKQKKSLLRQLSAAEGLERYLHTRYVGQKRFSLEGGDCLIPMLNEIIQRGGVNKVCEIAIGMAHRGRLNVLVNTMGKTPAELTQEFEGAQTIEDCGTGDVKYHKGFSADFKTGGNNVHVVLAFNPSHLEIVAPVVEGSVRARQDRRQDNSGTQVVPVVVHGDAAFAGQGVVMETFNMSQSRGYSTKGTIHIVVNNQIGFTTSNQRDARSTLYCTDVAKMVNAPIFHVNGEDPEAVIFATQMAFDYRMKFHKDVVIDMICYRRHGHSEADEPMATQPEMYTVIRNKETVRDLYAQKLIAIKLIDENEPRAYLEEYRKRLEDGQTVCDLLLDSSEAVYEFTEDWSPYEERVCSINLDTGVDLKRLRSLYDKIYTLPQNFELHPGVRKIIDSRALMVRGEMPLDWGCAELLAYASLLTEGYAVRLSGQDCGRGTFFHRHALLRDQKTGLAHIPLQYLSEDQKKFLVINSLLSEEAVLAFEYGYSTTSPDTLTIWEAQFGDFANGAQVVIDQFISAGEQKWNRLCGLVMFLPHGYEGQGPEHSSARLERYLQLCAQENMQVCVPSSASQIFHLLRRQMLSTCRKPLIVMTPKSLLRNKLASSPLDKFEKGSFRKLIPSNIHGDDAQVTRVVMCSGKVYYDLVSHVGKLQLSQVAIIRIEQLYPFPQSELTTELSRYTGIVDYVWCQEEPKNQGAWYSTQHKIKETIGLGNQLHYAGRPLMAAPAVGQMSLHKQQLEQFVTKALVGC</sequence>
<evidence type="ECO:0000313" key="6">
    <source>
        <dbReference type="EMBL" id="VAW81799.1"/>
    </source>
</evidence>
<evidence type="ECO:0000256" key="2">
    <source>
        <dbReference type="ARBA" id="ARBA00012280"/>
    </source>
</evidence>
<dbReference type="InterPro" id="IPR011603">
    <property type="entry name" value="2oxoglutarate_DH_E1"/>
</dbReference>
<keyword evidence="4" id="KW-0786">Thiamine pyrophosphate</keyword>
<dbReference type="InterPro" id="IPR029061">
    <property type="entry name" value="THDP-binding"/>
</dbReference>
<dbReference type="GO" id="GO:0030976">
    <property type="term" value="F:thiamine pyrophosphate binding"/>
    <property type="evidence" value="ECO:0007669"/>
    <property type="project" value="InterPro"/>
</dbReference>